<dbReference type="Proteomes" id="UP001162992">
    <property type="component" value="Chromosome 1"/>
</dbReference>
<protein>
    <submittedName>
        <fullName evidence="1">Uncharacterized protein</fullName>
    </submittedName>
</protein>
<accession>A0ACC2ES90</accession>
<gene>
    <name evidence="1" type="ORF">O6H91_01G072500</name>
</gene>
<proteinExistence type="predicted"/>
<dbReference type="EMBL" id="CM055092">
    <property type="protein sequence ID" value="KAJ7569317.1"/>
    <property type="molecule type" value="Genomic_DNA"/>
</dbReference>
<keyword evidence="2" id="KW-1185">Reference proteome</keyword>
<evidence type="ECO:0000313" key="2">
    <source>
        <dbReference type="Proteomes" id="UP001162992"/>
    </source>
</evidence>
<reference evidence="2" key="1">
    <citation type="journal article" date="2024" name="Proc. Natl. Acad. Sci. U.S.A.">
        <title>Extraordinary preservation of gene collinearity over three hundred million years revealed in homosporous lycophytes.</title>
        <authorList>
            <person name="Li C."/>
            <person name="Wickell D."/>
            <person name="Kuo L.Y."/>
            <person name="Chen X."/>
            <person name="Nie B."/>
            <person name="Liao X."/>
            <person name="Peng D."/>
            <person name="Ji J."/>
            <person name="Jenkins J."/>
            <person name="Williams M."/>
            <person name="Shu S."/>
            <person name="Plott C."/>
            <person name="Barry K."/>
            <person name="Rajasekar S."/>
            <person name="Grimwood J."/>
            <person name="Han X."/>
            <person name="Sun S."/>
            <person name="Hou Z."/>
            <person name="He W."/>
            <person name="Dai G."/>
            <person name="Sun C."/>
            <person name="Schmutz J."/>
            <person name="Leebens-Mack J.H."/>
            <person name="Li F.W."/>
            <person name="Wang L."/>
        </authorList>
    </citation>
    <scope>NUCLEOTIDE SEQUENCE [LARGE SCALE GENOMIC DNA]</scope>
    <source>
        <strain evidence="2">cv. PW_Plant_1</strain>
    </source>
</reference>
<name>A0ACC2ES90_DIPCM</name>
<evidence type="ECO:0000313" key="1">
    <source>
        <dbReference type="EMBL" id="KAJ7569317.1"/>
    </source>
</evidence>
<organism evidence="1 2">
    <name type="scientific">Diphasiastrum complanatum</name>
    <name type="common">Issler's clubmoss</name>
    <name type="synonym">Lycopodium complanatum</name>
    <dbReference type="NCBI Taxonomy" id="34168"/>
    <lineage>
        <taxon>Eukaryota</taxon>
        <taxon>Viridiplantae</taxon>
        <taxon>Streptophyta</taxon>
        <taxon>Embryophyta</taxon>
        <taxon>Tracheophyta</taxon>
        <taxon>Lycopodiopsida</taxon>
        <taxon>Lycopodiales</taxon>
        <taxon>Lycopodiaceae</taxon>
        <taxon>Lycopodioideae</taxon>
        <taxon>Diphasiastrum</taxon>
    </lineage>
</organism>
<comment type="caution">
    <text evidence="1">The sequence shown here is derived from an EMBL/GenBank/DDBJ whole genome shotgun (WGS) entry which is preliminary data.</text>
</comment>
<sequence>MKSSFSWLRKRKEFGEGLQPSTKGTLFLNGVRSPWMLLDNSLTSQRLRQAQNFPKLGVERWRVKLSLKREPLFLQDKGDQFYQTGDFNSAINAYTKALEKDPSLLFSYANRAACYLHVKEPCASMSDSTKALELLRTHLTPVKENRTRISEEDLKLHCHDFELVTTRKEDDQISLALFQQTGCLDLLTQPNAENTNDIVIKPVEYRTQDVHKICKSCILSRRGSARCFLGDLDGAIVDFTEARKLHSSNEGIDHVLSQIKIRTQEARRKEYESQHLHKICVAPTGTNILCAD</sequence>